<organism evidence="2 3">
    <name type="scientific">Haloechinothrix aidingensis</name>
    <dbReference type="NCBI Taxonomy" id="2752311"/>
    <lineage>
        <taxon>Bacteria</taxon>
        <taxon>Bacillati</taxon>
        <taxon>Actinomycetota</taxon>
        <taxon>Actinomycetes</taxon>
        <taxon>Pseudonocardiales</taxon>
        <taxon>Pseudonocardiaceae</taxon>
        <taxon>Haloechinothrix</taxon>
    </lineage>
</organism>
<gene>
    <name evidence="2" type="ORF">H0B56_12985</name>
</gene>
<name>A0A838AB70_9PSEU</name>
<feature type="compositionally biased region" description="Basic residues" evidence="1">
    <location>
        <begin position="40"/>
        <end position="53"/>
    </location>
</feature>
<evidence type="ECO:0000313" key="2">
    <source>
        <dbReference type="EMBL" id="MBA0126458.1"/>
    </source>
</evidence>
<dbReference type="RefSeq" id="WP_180893281.1">
    <property type="nucleotide sequence ID" value="NZ_JACCKD010000004.1"/>
</dbReference>
<dbReference type="EMBL" id="JACCKD010000004">
    <property type="protein sequence ID" value="MBA0126458.1"/>
    <property type="molecule type" value="Genomic_DNA"/>
</dbReference>
<feature type="region of interest" description="Disordered" evidence="1">
    <location>
        <begin position="18"/>
        <end position="53"/>
    </location>
</feature>
<evidence type="ECO:0000313" key="3">
    <source>
        <dbReference type="Proteomes" id="UP000582974"/>
    </source>
</evidence>
<proteinExistence type="predicted"/>
<comment type="caution">
    <text evidence="2">The sequence shown here is derived from an EMBL/GenBank/DDBJ whole genome shotgun (WGS) entry which is preliminary data.</text>
</comment>
<dbReference type="Proteomes" id="UP000582974">
    <property type="component" value="Unassembled WGS sequence"/>
</dbReference>
<dbReference type="AlphaFoldDB" id="A0A838AB70"/>
<keyword evidence="3" id="KW-1185">Reference proteome</keyword>
<accession>A0A838AB70</accession>
<evidence type="ECO:0000256" key="1">
    <source>
        <dbReference type="SAM" id="MobiDB-lite"/>
    </source>
</evidence>
<sequence length="53" mass="6031">MTTDLEEVPRIVASYYLSGTDRNPGRYGGRSTSDPIPAPRRSHRCRHGPRAYR</sequence>
<reference evidence="2 3" key="1">
    <citation type="submission" date="2020-07" db="EMBL/GenBank/DDBJ databases">
        <title>Genome of Haloechinothrix sp.</title>
        <authorList>
            <person name="Tang S.-K."/>
            <person name="Yang L."/>
            <person name="Zhu W.-Y."/>
        </authorList>
    </citation>
    <scope>NUCLEOTIDE SEQUENCE [LARGE SCALE GENOMIC DNA]</scope>
    <source>
        <strain evidence="2 3">YIM 98757</strain>
    </source>
</reference>
<protein>
    <submittedName>
        <fullName evidence="2">Uncharacterized protein</fullName>
    </submittedName>
</protein>